<dbReference type="SUPFAM" id="SSF53756">
    <property type="entry name" value="UDP-Glycosyltransferase/glycogen phosphorylase"/>
    <property type="match status" value="1"/>
</dbReference>
<dbReference type="PANTHER" id="PTHR12526">
    <property type="entry name" value="GLYCOSYLTRANSFERASE"/>
    <property type="match status" value="1"/>
</dbReference>
<dbReference type="CDD" id="cd03822">
    <property type="entry name" value="GT4_mannosyltransferase-like"/>
    <property type="match status" value="1"/>
</dbReference>
<dbReference type="Gene3D" id="3.40.50.2000">
    <property type="entry name" value="Glycogen Phosphorylase B"/>
    <property type="match status" value="2"/>
</dbReference>
<dbReference type="InterPro" id="IPR008928">
    <property type="entry name" value="6-hairpin_glycosidase_sf"/>
</dbReference>
<organism evidence="3 4">
    <name type="scientific">Sphingomonas vulcanisoli</name>
    <dbReference type="NCBI Taxonomy" id="1658060"/>
    <lineage>
        <taxon>Bacteria</taxon>
        <taxon>Pseudomonadati</taxon>
        <taxon>Pseudomonadota</taxon>
        <taxon>Alphaproteobacteria</taxon>
        <taxon>Sphingomonadales</taxon>
        <taxon>Sphingomonadaceae</taxon>
        <taxon>Sphingomonas</taxon>
    </lineage>
</organism>
<protein>
    <submittedName>
        <fullName evidence="3">Glycosyltransferase involved in cell wall biosynthesis</fullName>
    </submittedName>
</protein>
<dbReference type="Pfam" id="PF13439">
    <property type="entry name" value="Glyco_transf_4"/>
    <property type="match status" value="1"/>
</dbReference>
<keyword evidence="4" id="KW-1185">Reference proteome</keyword>
<feature type="domain" description="Glycosyltransferase subfamily 4-like N-terminal" evidence="2">
    <location>
        <begin position="26"/>
        <end position="179"/>
    </location>
</feature>
<name>A0ABX0TNH8_9SPHN</name>
<dbReference type="SUPFAM" id="SSF48208">
    <property type="entry name" value="Six-hairpin glycosidases"/>
    <property type="match status" value="1"/>
</dbReference>
<evidence type="ECO:0000313" key="3">
    <source>
        <dbReference type="EMBL" id="NIJ07066.1"/>
    </source>
</evidence>
<evidence type="ECO:0000313" key="4">
    <source>
        <dbReference type="Proteomes" id="UP000727456"/>
    </source>
</evidence>
<comment type="caution">
    <text evidence="3">The sequence shown here is derived from an EMBL/GenBank/DDBJ whole genome shotgun (WGS) entry which is preliminary data.</text>
</comment>
<gene>
    <name evidence="3" type="ORF">FHS31_000648</name>
</gene>
<evidence type="ECO:0000259" key="1">
    <source>
        <dbReference type="Pfam" id="PF00534"/>
    </source>
</evidence>
<dbReference type="InterPro" id="IPR001296">
    <property type="entry name" value="Glyco_trans_1"/>
</dbReference>
<sequence>MMAASDKAVSIKRVALIGNSPPRLCGIATFTRDVAQALNAAFPDIALDLYAMNDPGSAHKYGPEVTCSIDQDDLRDYLQAARRINESGADIVLVQHEYGIFGGPAGALLLRLLDRVDAPVLVTLHTVLETPNADQRAVIEGLVRRASKLIVMAEKGRDILRRVHGVANDKIAVVPHGVPDRAFEPSEPFKRRFGFAGHRVLLTFGLLSPNKGIETMIRALPTIVAANPDVLYVVLGATHPHLVAREGEAYRESLIALAEAQGVSANVRFIDGFLEQQTLLDYLQSSDIYVTPYLSETQITSGTLSYSVALGKAVVSSPYWHAVELAEQNVVTLVPFGDDAGFASAINNLLADPDLLSQAGKRAYALGRGMIWEKLAASYLEIARQAVAKKPVRLAQTRGLSAAATRELHRPRLEAIEGMSDGCGIIQHSIFAVPDRQHGYCVDDNCRALMLMHRVDDHQVRADELARIYASFVQHAWNGSRGRFRNFMAFDRSWLEEEGSEDSFGRSVWTIGVTVAEARQRDLRHWALALFDQVAANSLDLNAPRTWAFALLGADAVLSAHPDHPIARHLVTEYAGRLHALLKRERRDDWNWFEPSLAYDNARLPEALLRGAVFLGDDAMRADALAAFDWLDGMQTNESDQFRAVGTDSFGRPYEKPLPFDQQPLEAWATVDAAIYAHGITGDDRWLETAWRAYAWYLGANDLGIPIATPATGGCYDGLMSDRVNLNQGAESILAYQFACATMTRAMAARAVGTPKTAKTRLVTG</sequence>
<reference evidence="3 4" key="1">
    <citation type="submission" date="2020-03" db="EMBL/GenBank/DDBJ databases">
        <title>Genomic Encyclopedia of Type Strains, Phase III (KMG-III): the genomes of soil and plant-associated and newly described type strains.</title>
        <authorList>
            <person name="Whitman W."/>
        </authorList>
    </citation>
    <scope>NUCLEOTIDE SEQUENCE [LARGE SCALE GENOMIC DNA]</scope>
    <source>
        <strain evidence="3 4">CECT 8804</strain>
    </source>
</reference>
<proteinExistence type="predicted"/>
<feature type="domain" description="Glycosyl transferase family 1" evidence="1">
    <location>
        <begin position="197"/>
        <end position="364"/>
    </location>
</feature>
<dbReference type="Proteomes" id="UP000727456">
    <property type="component" value="Unassembled WGS sequence"/>
</dbReference>
<dbReference type="RefSeq" id="WP_167071883.1">
    <property type="nucleotide sequence ID" value="NZ_JAAOZC010000001.1"/>
</dbReference>
<dbReference type="InterPro" id="IPR028098">
    <property type="entry name" value="Glyco_trans_4-like_N"/>
</dbReference>
<evidence type="ECO:0000259" key="2">
    <source>
        <dbReference type="Pfam" id="PF13439"/>
    </source>
</evidence>
<dbReference type="PANTHER" id="PTHR12526:SF572">
    <property type="entry name" value="BLL5144 PROTEIN"/>
    <property type="match status" value="1"/>
</dbReference>
<dbReference type="EMBL" id="JAAOZC010000001">
    <property type="protein sequence ID" value="NIJ07066.1"/>
    <property type="molecule type" value="Genomic_DNA"/>
</dbReference>
<dbReference type="Pfam" id="PF00534">
    <property type="entry name" value="Glycos_transf_1"/>
    <property type="match status" value="1"/>
</dbReference>
<accession>A0ABX0TNH8</accession>